<accession>A0A4Y1NMZ1</accession>
<dbReference type="Proteomes" id="UP000501122">
    <property type="component" value="Chromosome"/>
</dbReference>
<organism evidence="1">
    <name type="scientific">Macrococcoides canis</name>
    <dbReference type="NCBI Taxonomy" id="1855823"/>
    <lineage>
        <taxon>Bacteria</taxon>
        <taxon>Bacillati</taxon>
        <taxon>Bacillota</taxon>
        <taxon>Bacilli</taxon>
        <taxon>Bacillales</taxon>
        <taxon>Staphylococcaceae</taxon>
        <taxon>Macrococcoides</taxon>
    </lineage>
</organism>
<dbReference type="AlphaFoldDB" id="A0A4Y1NMZ1"/>
<reference evidence="1" key="1">
    <citation type="journal article" date="2019" name="J. Antimicrob. Chemother.">
        <title>Macrococcus canis contains recombinogenic methicillin resistance elements and the mecB plasmid found in Staphylococcus aureus.</title>
        <authorList>
            <person name="Chanchaithong P."/>
            <person name="Perreten V."/>
            <person name="Schwendener S."/>
        </authorList>
    </citation>
    <scope>NUCLEOTIDE SEQUENCE</scope>
    <source>
        <strain evidence="1">Epi0076A</strain>
    </source>
</reference>
<name>A0A4Y1NMZ1_9STAP</name>
<evidence type="ECO:0000313" key="1">
    <source>
        <dbReference type="EMBL" id="AXE74990.1"/>
    </source>
</evidence>
<sequence length="56" mass="6465">MNNDLKFTDSEETIKPGERVIIEFDFPQNLNFVGRADKVLEKIIKENDGIIKKADQ</sequence>
<reference evidence="2" key="2">
    <citation type="journal article" date="2020" name="Antimicrob. Agents Chemother.">
        <title>The novel macrolide resistance genes mef(D), msr(F) and msr(H) are present on resistance islands in Macrococcus canis, Macrococcus caseolyticus and Staphylococcus aureus.</title>
        <authorList>
            <person name="Schwendener S."/>
            <person name="Dona V."/>
            <person name="Perreten V."/>
        </authorList>
    </citation>
    <scope>NUCLEOTIDE SEQUENCE</scope>
    <source>
        <strain evidence="2">Epi0076A</strain>
    </source>
</reference>
<dbReference type="RefSeq" id="WP_164952771.1">
    <property type="nucleotide sequence ID" value="NZ_CP047363.1"/>
</dbReference>
<evidence type="ECO:0000313" key="2">
    <source>
        <dbReference type="EMBL" id="QIH77089.1"/>
    </source>
</evidence>
<proteinExistence type="predicted"/>
<dbReference type="EMBL" id="CP047363">
    <property type="protein sequence ID" value="QIH77089.1"/>
    <property type="molecule type" value="Genomic_DNA"/>
</dbReference>
<protein>
    <submittedName>
        <fullName evidence="1">Uncharacterized protein</fullName>
    </submittedName>
</protein>
<dbReference type="EMBL" id="MF477835">
    <property type="protein sequence ID" value="AXE74990.1"/>
    <property type="molecule type" value="Genomic_DNA"/>
</dbReference>
<gene>
    <name evidence="2" type="ORF">GTN30_00200</name>
</gene>